<gene>
    <name evidence="1" type="ORF">TK0001_2359</name>
</gene>
<reference evidence="2" key="1">
    <citation type="submission" date="2017-10" db="EMBL/GenBank/DDBJ databases">
        <authorList>
            <person name="Regsiter A."/>
            <person name="William W."/>
        </authorList>
    </citation>
    <scope>NUCLEOTIDE SEQUENCE [LARGE SCALE GENOMIC DNA]</scope>
</reference>
<protein>
    <submittedName>
        <fullName evidence="1">Uncharacterized protein</fullName>
    </submittedName>
</protein>
<name>A0A2N9ANL9_METEX</name>
<evidence type="ECO:0000313" key="1">
    <source>
        <dbReference type="EMBL" id="SOR28961.1"/>
    </source>
</evidence>
<dbReference type="AlphaFoldDB" id="A0A2N9ANL9"/>
<evidence type="ECO:0000313" key="2">
    <source>
        <dbReference type="Proteomes" id="UP000233769"/>
    </source>
</evidence>
<proteinExistence type="predicted"/>
<accession>A0A2N9ANL9</accession>
<dbReference type="Proteomes" id="UP000233769">
    <property type="component" value="Chromosome tk0001"/>
</dbReference>
<dbReference type="EMBL" id="LT962688">
    <property type="protein sequence ID" value="SOR28961.1"/>
    <property type="molecule type" value="Genomic_DNA"/>
</dbReference>
<organism evidence="1 2">
    <name type="scientific">Methylorubrum extorquens</name>
    <name type="common">Methylobacterium dichloromethanicum</name>
    <name type="synonym">Methylobacterium extorquens</name>
    <dbReference type="NCBI Taxonomy" id="408"/>
    <lineage>
        <taxon>Bacteria</taxon>
        <taxon>Pseudomonadati</taxon>
        <taxon>Pseudomonadota</taxon>
        <taxon>Alphaproteobacteria</taxon>
        <taxon>Hyphomicrobiales</taxon>
        <taxon>Methylobacteriaceae</taxon>
        <taxon>Methylorubrum</taxon>
    </lineage>
</organism>
<sequence length="65" mass="7183">MRSGVGAKGGRACRVGNFLYLVTRIACAISLRSGRSNDHDSTAVGSRRSCRRRSIRWWRMTSAAP</sequence>